<dbReference type="InterPro" id="IPR036869">
    <property type="entry name" value="J_dom_sf"/>
</dbReference>
<dbReference type="PANTHER" id="PTHR13832:SF827">
    <property type="entry name" value="PROTEIN PHOSPHATASE 1L"/>
    <property type="match status" value="1"/>
</dbReference>
<dbReference type="InterPro" id="IPR036457">
    <property type="entry name" value="PPM-type-like_dom_sf"/>
</dbReference>
<dbReference type="Pfam" id="PF00226">
    <property type="entry name" value="DnaJ"/>
    <property type="match status" value="1"/>
</dbReference>
<dbReference type="SMART" id="SM00271">
    <property type="entry name" value="DnaJ"/>
    <property type="match status" value="1"/>
</dbReference>
<dbReference type="Pfam" id="PF00481">
    <property type="entry name" value="PP2C"/>
    <property type="match status" value="1"/>
</dbReference>
<dbReference type="InterPro" id="IPR015655">
    <property type="entry name" value="PP2C"/>
</dbReference>
<dbReference type="Gene3D" id="3.60.40.10">
    <property type="entry name" value="PPM-type phosphatase domain"/>
    <property type="match status" value="2"/>
</dbReference>
<dbReference type="InterPro" id="IPR001932">
    <property type="entry name" value="PPM-type_phosphatase-like_dom"/>
</dbReference>
<dbReference type="Gene3D" id="1.10.287.110">
    <property type="entry name" value="DnaJ domain"/>
    <property type="match status" value="1"/>
</dbReference>
<organism evidence="3 4">
    <name type="scientific">Durusdinium trenchii</name>
    <dbReference type="NCBI Taxonomy" id="1381693"/>
    <lineage>
        <taxon>Eukaryota</taxon>
        <taxon>Sar</taxon>
        <taxon>Alveolata</taxon>
        <taxon>Dinophyceae</taxon>
        <taxon>Suessiales</taxon>
        <taxon>Symbiodiniaceae</taxon>
        <taxon>Durusdinium</taxon>
    </lineage>
</organism>
<evidence type="ECO:0008006" key="5">
    <source>
        <dbReference type="Google" id="ProtNLM"/>
    </source>
</evidence>
<keyword evidence="4" id="KW-1185">Reference proteome</keyword>
<reference evidence="3 4" key="1">
    <citation type="submission" date="2024-02" db="EMBL/GenBank/DDBJ databases">
        <authorList>
            <person name="Chen Y."/>
            <person name="Shah S."/>
            <person name="Dougan E. K."/>
            <person name="Thang M."/>
            <person name="Chan C."/>
        </authorList>
    </citation>
    <scope>NUCLEOTIDE SEQUENCE [LARGE SCALE GENOMIC DNA]</scope>
</reference>
<sequence>MCWWERPSTWLAGTPMWQLAQGREAMVRKEREAKEAQAGDVLNIDSEAGGFRSVLWVSKMVGDKYEDAKVRGPRRKRRCEAIKDGLELRIACRDAPKELKLEAAQKRSVELIYAVYKKEELPKDDFVYEEPVEKPMRQRLARKPRGTGWQRVGDKEFFRHCSAPMAFDPVKGQYLKVDSATNSYVNCDVPHDPIEYPLVVNTGASLVGQTDEDLNAPDRPRSMLLKELVKTGAAMKTPLFFLDQPAACFALFDGVRGGAAVEWCSKHFHTKLLPQLSASITSWHDPDLRDLFQSILAELDVQLVQQAGCCWEGVSVSIALLLGDRLVVASVGGTHALVISPNGTWRALDGRHTPSSLEEQKRIQALGAQVVGESSGPGVVRAPFVKKAEKAREWQIQEDATVEEEVRRVLEATPDSFATLGLGPEDTVDGKSARSSYKKLALKVHPDKAPEELKARAKEAFEKVEKAAATVEAFSETDLEATQCLQRVLHAAGARHASMSRATALKVLGVAEESTTEEAGKKGRELREQIMKLGMLTDGNYGHPDQAEAVRMIEEAAEAFAEPAALTASKGEGFVALKPVQVTRALGLRDLKLPRKVVSSEPQIDILPLESLGSHHLVLLSSGATSLSDQEVINRIRGFAGQPKAASLLVAADAAARNAQLGAKGPQRFGCCIVGVFEVGPGYVEPAAKKAKKDGTEKVRARHILLKHKDLKQKMDPQAHLKSKGALDHRSTWLFWGIAPAGAIERCGGRSEVRSSRMREIEVMPTRVNRQPAKGLVRAEGEP</sequence>
<dbReference type="EMBL" id="CAXAMN010025583">
    <property type="protein sequence ID" value="CAK9096205.1"/>
    <property type="molecule type" value="Genomic_DNA"/>
</dbReference>
<accession>A0ABP0R9C2</accession>
<name>A0ABP0R9C2_9DINO</name>
<dbReference type="PROSITE" id="PS50076">
    <property type="entry name" value="DNAJ_2"/>
    <property type="match status" value="1"/>
</dbReference>
<dbReference type="PANTHER" id="PTHR13832">
    <property type="entry name" value="PROTEIN PHOSPHATASE 2C"/>
    <property type="match status" value="1"/>
</dbReference>
<dbReference type="SUPFAM" id="SSF46565">
    <property type="entry name" value="Chaperone J-domain"/>
    <property type="match status" value="1"/>
</dbReference>
<dbReference type="SMART" id="SM00332">
    <property type="entry name" value="PP2Cc"/>
    <property type="match status" value="1"/>
</dbReference>
<dbReference type="SUPFAM" id="SSF81606">
    <property type="entry name" value="PP2C-like"/>
    <property type="match status" value="2"/>
</dbReference>
<feature type="domain" description="PPM-type phosphatase" evidence="2">
    <location>
        <begin position="222"/>
        <end position="677"/>
    </location>
</feature>
<proteinExistence type="predicted"/>
<evidence type="ECO:0000259" key="2">
    <source>
        <dbReference type="PROSITE" id="PS51746"/>
    </source>
</evidence>
<evidence type="ECO:0000313" key="4">
    <source>
        <dbReference type="Proteomes" id="UP001642484"/>
    </source>
</evidence>
<dbReference type="InterPro" id="IPR001623">
    <property type="entry name" value="DnaJ_domain"/>
</dbReference>
<protein>
    <recommendedName>
        <fullName evidence="5">J domain-containing protein</fullName>
    </recommendedName>
</protein>
<evidence type="ECO:0000259" key="1">
    <source>
        <dbReference type="PROSITE" id="PS50076"/>
    </source>
</evidence>
<comment type="caution">
    <text evidence="3">The sequence shown here is derived from an EMBL/GenBank/DDBJ whole genome shotgun (WGS) entry which is preliminary data.</text>
</comment>
<evidence type="ECO:0000313" key="3">
    <source>
        <dbReference type="EMBL" id="CAK9096205.1"/>
    </source>
</evidence>
<dbReference type="Proteomes" id="UP001642484">
    <property type="component" value="Unassembled WGS sequence"/>
</dbReference>
<gene>
    <name evidence="3" type="ORF">CCMP2556_LOCUS45750</name>
</gene>
<feature type="domain" description="J" evidence="1">
    <location>
        <begin position="415"/>
        <end position="493"/>
    </location>
</feature>
<dbReference type="CDD" id="cd06257">
    <property type="entry name" value="DnaJ"/>
    <property type="match status" value="1"/>
</dbReference>
<dbReference type="PROSITE" id="PS51746">
    <property type="entry name" value="PPM_2"/>
    <property type="match status" value="1"/>
</dbReference>